<dbReference type="Proteomes" id="UP000182763">
    <property type="component" value="Unassembled WGS sequence"/>
</dbReference>
<protein>
    <recommendedName>
        <fullName evidence="1">Probable zinc-binding domain-containing protein</fullName>
    </recommendedName>
</protein>
<accession>A0A1J5GH87</accession>
<dbReference type="EMBL" id="MNYY01000111">
    <property type="protein sequence ID" value="OIP68962.1"/>
    <property type="molecule type" value="Genomic_DNA"/>
</dbReference>
<evidence type="ECO:0000313" key="2">
    <source>
        <dbReference type="EMBL" id="OIP68962.1"/>
    </source>
</evidence>
<name>A0A1J5GH87_9BACT</name>
<dbReference type="RefSeq" id="WP_406607043.1">
    <property type="nucleotide sequence ID" value="NZ_PFKO01000091.1"/>
</dbReference>
<dbReference type="STRING" id="1805029.AUK42_05860"/>
<sequence>MNKNEILRVAANEFAEKTHKLSSPLEIAIIGSVAGNDPYPNDLDLVIIIRNLEEIAAVAKYARQMSRHYHGWEVFLFDENVSIIGRICHRKKCPGQSVDCSVPGCGEPPHLRVHSDFKYQEKIFFNSPIDVLWTSFKTSRLLEHKDELGITESRRYPVLEDIKIKCVLCGKIFLFTASEQKWYKKQGFSPPKRCPDCIERERIKGLRNW</sequence>
<evidence type="ECO:0000313" key="3">
    <source>
        <dbReference type="Proteomes" id="UP000182763"/>
    </source>
</evidence>
<organism evidence="2 3">
    <name type="scientific">Candidatus Infernicultor aquiphilus</name>
    <dbReference type="NCBI Taxonomy" id="1805029"/>
    <lineage>
        <taxon>Bacteria</taxon>
        <taxon>Pseudomonadati</taxon>
        <taxon>Atribacterota</taxon>
        <taxon>Candidatus Phoenicimicrobiia</taxon>
        <taxon>Candidatus Pheonicimicrobiales</taxon>
        <taxon>Candidatus Phoenicimicrobiaceae</taxon>
        <taxon>Candidatus Infernicultor</taxon>
    </lineage>
</organism>
<proteinExistence type="predicted"/>
<gene>
    <name evidence="2" type="ORF">AUK42_05860</name>
</gene>
<dbReference type="Pfam" id="PF13451">
    <property type="entry name" value="zf_Tbcl"/>
    <property type="match status" value="1"/>
</dbReference>
<dbReference type="AlphaFoldDB" id="A0A1J5GH87"/>
<comment type="caution">
    <text evidence="2">The sequence shown here is derived from an EMBL/GenBank/DDBJ whole genome shotgun (WGS) entry which is preliminary data.</text>
</comment>
<evidence type="ECO:0000259" key="1">
    <source>
        <dbReference type="Pfam" id="PF13451"/>
    </source>
</evidence>
<reference evidence="2 3" key="1">
    <citation type="journal article" date="2016" name="Environ. Microbiol.">
        <title>Genomic resolution of a cold subsurface aquifer community provides metabolic insights for novel microbes adapted to high CO concentrations.</title>
        <authorList>
            <person name="Probst A.J."/>
            <person name="Castelle C.J."/>
            <person name="Singh A."/>
            <person name="Brown C.T."/>
            <person name="Anantharaman K."/>
            <person name="Sharon I."/>
            <person name="Hug L.A."/>
            <person name="Burstein D."/>
            <person name="Emerson J.B."/>
            <person name="Thomas B.C."/>
            <person name="Banfield J.F."/>
        </authorList>
    </citation>
    <scope>NUCLEOTIDE SEQUENCE [LARGE SCALE GENOMIC DNA]</scope>
    <source>
        <strain evidence="2">CG2_30_33_13</strain>
    </source>
</reference>
<dbReference type="InterPro" id="IPR025306">
    <property type="entry name" value="Zn-bnd_dom_prob"/>
</dbReference>
<feature type="domain" description="Probable zinc-binding" evidence="1">
    <location>
        <begin position="160"/>
        <end position="200"/>
    </location>
</feature>